<sequence>MNDPGKEEKTDGTGTRNELSGQVTGGVVQAGNIGTVNFGGSPPSPVRVPRQLPAMPRDFVNRTRELALLDDVLQKGPAVAVISGLKGVGKSAISHQWAHQARERFGDGQLYVDFKALRHRGGAEVSGVLAGFLRALGVHESWIPAELSERAGMFRSLTADLRLLVLVDDAENAAEVTPLCPASDGSAVVVTSHRRLGELLVAGARPVMLAPLEEEQGVSLLAGMLGEERVSVERDRAGELVRLCGGLPIALRVAGARLVQRPTWTIARLVGDLMDADQRLDHLATEGGAIVEAVFQAAYEGLPEGAARLYRLLGGVPGAGFPLGVARAVLADRPDQALDLLLDANLLDEVEAGRYRFHDLVRLHAARCGQRQEPAREREAALRRVAEWYLGQVAAADAEMGPRLRLADHRARLAAVGRPFRTRGEAVGWLEAERANVLAIVRAAAARAWDDIVWQIAEALWPIHHDRGHYADWLETNRLGVQAALRLGEPAVEARMRNQLARAHVELGEYDQAGEELGRAWRAALEAGDRKIEAVVLESLGRAALAQGDPDVAAERFTTALAIHEEAGNARGVGLQTYHLGLAYNQAGRYGEAIAAFERALHLTADQAGQGRIHLGTSQAHRALGDHARAVRSAETAAALLGESGGPVRETQAWELLAELSADTGDREGARAHLARALAVCVASGNVPKADLLRARLASMG</sequence>
<dbReference type="SUPFAM" id="SSF48452">
    <property type="entry name" value="TPR-like"/>
    <property type="match status" value="2"/>
</dbReference>
<dbReference type="PROSITE" id="PS50005">
    <property type="entry name" value="TPR"/>
    <property type="match status" value="1"/>
</dbReference>
<dbReference type="GO" id="GO:0043531">
    <property type="term" value="F:ADP binding"/>
    <property type="evidence" value="ECO:0007669"/>
    <property type="project" value="InterPro"/>
</dbReference>
<dbReference type="OrthoDB" id="5521887at2"/>
<accession>A0A1H6F517</accession>
<evidence type="ECO:0000313" key="4">
    <source>
        <dbReference type="Proteomes" id="UP000236732"/>
    </source>
</evidence>
<keyword evidence="4" id="KW-1185">Reference proteome</keyword>
<dbReference type="SUPFAM" id="SSF52540">
    <property type="entry name" value="P-loop containing nucleoside triphosphate hydrolases"/>
    <property type="match status" value="1"/>
</dbReference>
<evidence type="ECO:0000256" key="1">
    <source>
        <dbReference type="PROSITE-ProRule" id="PRU00339"/>
    </source>
</evidence>
<dbReference type="PRINTS" id="PR00364">
    <property type="entry name" value="DISEASERSIST"/>
</dbReference>
<reference evidence="3 4" key="1">
    <citation type="submission" date="2016-10" db="EMBL/GenBank/DDBJ databases">
        <authorList>
            <person name="de Groot N.N."/>
        </authorList>
    </citation>
    <scope>NUCLEOTIDE SEQUENCE [LARGE SCALE GENOMIC DNA]</scope>
    <source>
        <strain evidence="3 4">CGMCC 4.7037</strain>
    </source>
</reference>
<dbReference type="InterPro" id="IPR019734">
    <property type="entry name" value="TPR_rpt"/>
</dbReference>
<name>A0A1H6F517_9ACTN</name>
<gene>
    <name evidence="3" type="ORF">SAMN05444920_1574</name>
</gene>
<dbReference type="InterPro" id="IPR027417">
    <property type="entry name" value="P-loop_NTPase"/>
</dbReference>
<feature type="repeat" description="TPR" evidence="1">
    <location>
        <begin position="574"/>
        <end position="607"/>
    </location>
</feature>
<organism evidence="3 4">
    <name type="scientific">Nonomuraea solani</name>
    <dbReference type="NCBI Taxonomy" id="1144553"/>
    <lineage>
        <taxon>Bacteria</taxon>
        <taxon>Bacillati</taxon>
        <taxon>Actinomycetota</taxon>
        <taxon>Actinomycetes</taxon>
        <taxon>Streptosporangiales</taxon>
        <taxon>Streptosporangiaceae</taxon>
        <taxon>Nonomuraea</taxon>
    </lineage>
</organism>
<dbReference type="Gene3D" id="3.40.50.300">
    <property type="entry name" value="P-loop containing nucleotide triphosphate hydrolases"/>
    <property type="match status" value="1"/>
</dbReference>
<feature type="region of interest" description="Disordered" evidence="2">
    <location>
        <begin position="1"/>
        <end position="22"/>
    </location>
</feature>
<dbReference type="PANTHER" id="PTHR47691:SF3">
    <property type="entry name" value="HTH-TYPE TRANSCRIPTIONAL REGULATOR RV0890C-RELATED"/>
    <property type="match status" value="1"/>
</dbReference>
<protein>
    <submittedName>
        <fullName evidence="3">Tetratricopeptide (TPR) repeat</fullName>
    </submittedName>
</protein>
<dbReference type="EMBL" id="FNVT01000057">
    <property type="protein sequence ID" value="SEH04084.1"/>
    <property type="molecule type" value="Genomic_DNA"/>
</dbReference>
<feature type="compositionally biased region" description="Basic and acidic residues" evidence="2">
    <location>
        <begin position="1"/>
        <end position="11"/>
    </location>
</feature>
<evidence type="ECO:0000256" key="2">
    <source>
        <dbReference type="SAM" id="MobiDB-lite"/>
    </source>
</evidence>
<dbReference type="Gene3D" id="1.25.40.10">
    <property type="entry name" value="Tetratricopeptide repeat domain"/>
    <property type="match status" value="1"/>
</dbReference>
<proteinExistence type="predicted"/>
<dbReference type="Pfam" id="PF13181">
    <property type="entry name" value="TPR_8"/>
    <property type="match status" value="1"/>
</dbReference>
<dbReference type="AlphaFoldDB" id="A0A1H6F517"/>
<dbReference type="SMART" id="SM00028">
    <property type="entry name" value="TPR"/>
    <property type="match status" value="4"/>
</dbReference>
<evidence type="ECO:0000313" key="3">
    <source>
        <dbReference type="EMBL" id="SEH04084.1"/>
    </source>
</evidence>
<feature type="compositionally biased region" description="Polar residues" evidence="2">
    <location>
        <begin position="12"/>
        <end position="22"/>
    </location>
</feature>
<dbReference type="RefSeq" id="WP_146104295.1">
    <property type="nucleotide sequence ID" value="NZ_FNVT01000057.1"/>
</dbReference>
<dbReference type="InterPro" id="IPR011990">
    <property type="entry name" value="TPR-like_helical_dom_sf"/>
</dbReference>
<dbReference type="PANTHER" id="PTHR47691">
    <property type="entry name" value="REGULATOR-RELATED"/>
    <property type="match status" value="1"/>
</dbReference>
<keyword evidence="1" id="KW-0802">TPR repeat</keyword>
<dbReference type="Proteomes" id="UP000236732">
    <property type="component" value="Unassembled WGS sequence"/>
</dbReference>
<dbReference type="Pfam" id="PF13424">
    <property type="entry name" value="TPR_12"/>
    <property type="match status" value="1"/>
</dbReference>